<organism evidence="1 2">
    <name type="scientific">Paenibacillus catalpae</name>
    <dbReference type="NCBI Taxonomy" id="1045775"/>
    <lineage>
        <taxon>Bacteria</taxon>
        <taxon>Bacillati</taxon>
        <taxon>Bacillota</taxon>
        <taxon>Bacilli</taxon>
        <taxon>Bacillales</taxon>
        <taxon>Paenibacillaceae</taxon>
        <taxon>Paenibacillus</taxon>
    </lineage>
</organism>
<sequence length="311" mass="36130">MNYFEPYASELRIVFAEAKQRIATFPEPFNQAGLAYLHKFNVFERDSSKNYICYLLPYWINEAVSIPIWHCRALSLANVFNMLYYFLQDDVMDESPAAWKEQLALAHLCHSELETILRDLFAADSSFWSYRQLYVNEWATAVVHEDKHDYFKTDMVMVAKKASPLKLASTGVLLLADRPELISQVERLVDYSLVLLQMADDLIDWEDDLQERNYNCLLSMIHAKRPSAHLSLYKHEVESYIYDRGLMNDYSKRSKDILDIQNNSPVHIESLLSFSHSIYGGISSFTDQIEQTKRSLLSGGFDYILSNNQKN</sequence>
<dbReference type="OrthoDB" id="2645648at2"/>
<dbReference type="Proteomes" id="UP000198855">
    <property type="component" value="Unassembled WGS sequence"/>
</dbReference>
<accession>A0A1I2HI08</accession>
<proteinExistence type="predicted"/>
<gene>
    <name evidence="1" type="ORF">SAMN05216378_5862</name>
</gene>
<evidence type="ECO:0000313" key="2">
    <source>
        <dbReference type="Proteomes" id="UP000198855"/>
    </source>
</evidence>
<protein>
    <recommendedName>
        <fullName evidence="3">Terpene synthase</fullName>
    </recommendedName>
</protein>
<dbReference type="STRING" id="1045775.SAMN05216378_5862"/>
<evidence type="ECO:0000313" key="1">
    <source>
        <dbReference type="EMBL" id="SFF29925.1"/>
    </source>
</evidence>
<name>A0A1I2HI08_9BACL</name>
<evidence type="ECO:0008006" key="3">
    <source>
        <dbReference type="Google" id="ProtNLM"/>
    </source>
</evidence>
<reference evidence="2" key="1">
    <citation type="submission" date="2016-10" db="EMBL/GenBank/DDBJ databases">
        <authorList>
            <person name="Varghese N."/>
            <person name="Submissions S."/>
        </authorList>
    </citation>
    <scope>NUCLEOTIDE SEQUENCE [LARGE SCALE GENOMIC DNA]</scope>
    <source>
        <strain evidence="2">CGMCC 1.10784</strain>
    </source>
</reference>
<dbReference type="EMBL" id="FOMT01000007">
    <property type="protein sequence ID" value="SFF29925.1"/>
    <property type="molecule type" value="Genomic_DNA"/>
</dbReference>
<keyword evidence="2" id="KW-1185">Reference proteome</keyword>
<dbReference type="AlphaFoldDB" id="A0A1I2HI08"/>
<dbReference type="RefSeq" id="WP_091190435.1">
    <property type="nucleotide sequence ID" value="NZ_FOMT01000007.1"/>
</dbReference>